<name>A0A8T2UJM3_CERRI</name>
<sequence length="38" mass="4372">MTSFSKNNQGLSMKIRSNQNVKWNAPLFIPLFLSNQNC</sequence>
<protein>
    <submittedName>
        <fullName evidence="1">Uncharacterized protein</fullName>
    </submittedName>
</protein>
<comment type="caution">
    <text evidence="1">The sequence shown here is derived from an EMBL/GenBank/DDBJ whole genome shotgun (WGS) entry which is preliminary data.</text>
</comment>
<evidence type="ECO:0000313" key="1">
    <source>
        <dbReference type="EMBL" id="KAH7436347.1"/>
    </source>
</evidence>
<organism evidence="1 2">
    <name type="scientific">Ceratopteris richardii</name>
    <name type="common">Triangle waterfern</name>
    <dbReference type="NCBI Taxonomy" id="49495"/>
    <lineage>
        <taxon>Eukaryota</taxon>
        <taxon>Viridiplantae</taxon>
        <taxon>Streptophyta</taxon>
        <taxon>Embryophyta</taxon>
        <taxon>Tracheophyta</taxon>
        <taxon>Polypodiopsida</taxon>
        <taxon>Polypodiidae</taxon>
        <taxon>Polypodiales</taxon>
        <taxon>Pteridineae</taxon>
        <taxon>Pteridaceae</taxon>
        <taxon>Parkerioideae</taxon>
        <taxon>Ceratopteris</taxon>
    </lineage>
</organism>
<gene>
    <name evidence="1" type="ORF">KP509_05G015400</name>
</gene>
<evidence type="ECO:0000313" key="2">
    <source>
        <dbReference type="Proteomes" id="UP000825935"/>
    </source>
</evidence>
<dbReference type="Proteomes" id="UP000825935">
    <property type="component" value="Chromosome 5"/>
</dbReference>
<accession>A0A8T2UJM3</accession>
<dbReference type="AlphaFoldDB" id="A0A8T2UJM3"/>
<keyword evidence="2" id="KW-1185">Reference proteome</keyword>
<proteinExistence type="predicted"/>
<dbReference type="EMBL" id="CM035410">
    <property type="protein sequence ID" value="KAH7436347.1"/>
    <property type="molecule type" value="Genomic_DNA"/>
</dbReference>
<reference evidence="1" key="1">
    <citation type="submission" date="2021-08" db="EMBL/GenBank/DDBJ databases">
        <title>WGS assembly of Ceratopteris richardii.</title>
        <authorList>
            <person name="Marchant D.B."/>
            <person name="Chen G."/>
            <person name="Jenkins J."/>
            <person name="Shu S."/>
            <person name="Leebens-Mack J."/>
            <person name="Grimwood J."/>
            <person name="Schmutz J."/>
            <person name="Soltis P."/>
            <person name="Soltis D."/>
            <person name="Chen Z.-H."/>
        </authorList>
    </citation>
    <scope>NUCLEOTIDE SEQUENCE</scope>
    <source>
        <strain evidence="1">Whitten #5841</strain>
        <tissue evidence="1">Leaf</tissue>
    </source>
</reference>